<keyword evidence="8" id="KW-0966">Cell projection</keyword>
<keyword evidence="2 7" id="KW-0812">Transmembrane</keyword>
<keyword evidence="8" id="KW-0282">Flagellum</keyword>
<dbReference type="InterPro" id="IPR052205">
    <property type="entry name" value="FliO/MopB"/>
</dbReference>
<organism evidence="8 9">
    <name type="scientific">Parashewanella spongiae</name>
    <dbReference type="NCBI Taxonomy" id="342950"/>
    <lineage>
        <taxon>Bacteria</taxon>
        <taxon>Pseudomonadati</taxon>
        <taxon>Pseudomonadota</taxon>
        <taxon>Gammaproteobacteria</taxon>
        <taxon>Alteromonadales</taxon>
        <taxon>Shewanellaceae</taxon>
        <taxon>Parashewanella</taxon>
    </lineage>
</organism>
<evidence type="ECO:0000313" key="9">
    <source>
        <dbReference type="Proteomes" id="UP000273022"/>
    </source>
</evidence>
<dbReference type="Pfam" id="PF04347">
    <property type="entry name" value="FliO"/>
    <property type="match status" value="1"/>
</dbReference>
<dbReference type="RefSeq" id="WP_121851674.1">
    <property type="nucleotide sequence ID" value="NZ_CP037952.1"/>
</dbReference>
<dbReference type="GO" id="GO:0005886">
    <property type="term" value="C:plasma membrane"/>
    <property type="evidence" value="ECO:0007669"/>
    <property type="project" value="UniProtKB-SubCell"/>
</dbReference>
<accession>A0A3A6UC40</accession>
<dbReference type="EMBL" id="QYYH01000001">
    <property type="protein sequence ID" value="RJY19594.1"/>
    <property type="molecule type" value="Genomic_DNA"/>
</dbReference>
<evidence type="ECO:0000256" key="2">
    <source>
        <dbReference type="ARBA" id="ARBA00022692"/>
    </source>
</evidence>
<proteinExistence type="inferred from homology"/>
<name>A0A3A6UC40_9GAMM</name>
<evidence type="ECO:0000256" key="4">
    <source>
        <dbReference type="ARBA" id="ARBA00023136"/>
    </source>
</evidence>
<evidence type="ECO:0000256" key="1">
    <source>
        <dbReference type="ARBA" id="ARBA00022475"/>
    </source>
</evidence>
<evidence type="ECO:0000256" key="5">
    <source>
        <dbReference type="ARBA" id="ARBA00023143"/>
    </source>
</evidence>
<dbReference type="InterPro" id="IPR022781">
    <property type="entry name" value="Flagellar_biosynth_FliO"/>
</dbReference>
<dbReference type="OrthoDB" id="5741235at2"/>
<keyword evidence="5 7" id="KW-0975">Bacterial flagellum</keyword>
<sequence length="129" mass="13633">MSSLFITTIASVSAETPKIAESSDMVSSLAGMMGGLFVVLGVIFVLAYIVRRFNLAPSSNGALKTVAVAPLGQKEKVVLLEVEGKQYLLGVTPHNVSLIDKIEDPIKVKAETFANKLRQAKAGKNDASA</sequence>
<dbReference type="NCBIfam" id="TIGR03500">
    <property type="entry name" value="FliO_TIGR"/>
    <property type="match status" value="1"/>
</dbReference>
<dbReference type="PANTHER" id="PTHR38766">
    <property type="entry name" value="FLAGELLAR PROTEIN FLIO"/>
    <property type="match status" value="1"/>
</dbReference>
<feature type="transmembrane region" description="Helical" evidence="7">
    <location>
        <begin position="30"/>
        <end position="50"/>
    </location>
</feature>
<dbReference type="AlphaFoldDB" id="A0A3A6UC40"/>
<comment type="subcellular location">
    <subcellularLocation>
        <location evidence="7">Cell membrane</location>
    </subcellularLocation>
    <subcellularLocation>
        <location evidence="7">Bacterial flagellum basal body</location>
    </subcellularLocation>
</comment>
<keyword evidence="8" id="KW-0969">Cilium</keyword>
<comment type="similarity">
    <text evidence="6 7">Belongs to the FliO/MopB family.</text>
</comment>
<evidence type="ECO:0000313" key="8">
    <source>
        <dbReference type="EMBL" id="RJY19594.1"/>
    </source>
</evidence>
<dbReference type="GO" id="GO:0044781">
    <property type="term" value="P:bacterial-type flagellum organization"/>
    <property type="evidence" value="ECO:0007669"/>
    <property type="project" value="UniProtKB-UniRule"/>
</dbReference>
<evidence type="ECO:0000256" key="6">
    <source>
        <dbReference type="ARBA" id="ARBA00037937"/>
    </source>
</evidence>
<dbReference type="Proteomes" id="UP000273022">
    <property type="component" value="Unassembled WGS sequence"/>
</dbReference>
<reference evidence="8 9" key="1">
    <citation type="submission" date="2018-09" db="EMBL/GenBank/DDBJ databases">
        <title>Phylogeny of the Shewanellaceae, and recommendation for two new genera, Pseudoshewanella and Parashewanella.</title>
        <authorList>
            <person name="Wang G."/>
        </authorList>
    </citation>
    <scope>NUCLEOTIDE SEQUENCE [LARGE SCALE GENOMIC DNA]</scope>
    <source>
        <strain evidence="8 9">KCTC 22492</strain>
    </source>
</reference>
<protein>
    <recommendedName>
        <fullName evidence="7">Flagellar protein</fullName>
    </recommendedName>
</protein>
<dbReference type="GO" id="GO:0009425">
    <property type="term" value="C:bacterial-type flagellum basal body"/>
    <property type="evidence" value="ECO:0007669"/>
    <property type="project" value="UniProtKB-SubCell"/>
</dbReference>
<gene>
    <name evidence="8" type="primary">fliO</name>
    <name evidence="8" type="ORF">D5R81_00380</name>
</gene>
<keyword evidence="4 7" id="KW-0472">Membrane</keyword>
<dbReference type="PANTHER" id="PTHR38766:SF1">
    <property type="entry name" value="FLAGELLAR PROTEIN FLIO"/>
    <property type="match status" value="1"/>
</dbReference>
<evidence type="ECO:0000256" key="7">
    <source>
        <dbReference type="RuleBase" id="RU362064"/>
    </source>
</evidence>
<keyword evidence="9" id="KW-1185">Reference proteome</keyword>
<comment type="caution">
    <text evidence="8">The sequence shown here is derived from an EMBL/GenBank/DDBJ whole genome shotgun (WGS) entry which is preliminary data.</text>
</comment>
<evidence type="ECO:0000256" key="3">
    <source>
        <dbReference type="ARBA" id="ARBA00022989"/>
    </source>
</evidence>
<keyword evidence="3 7" id="KW-1133">Transmembrane helix</keyword>
<keyword evidence="1 7" id="KW-1003">Cell membrane</keyword>